<name>A0A392T1W1_9FABA</name>
<dbReference type="AlphaFoldDB" id="A0A392T1W1"/>
<reference evidence="1 2" key="1">
    <citation type="journal article" date="2018" name="Front. Plant Sci.">
        <title>Red Clover (Trifolium pratense) and Zigzag Clover (T. medium) - A Picture of Genomic Similarities and Differences.</title>
        <authorList>
            <person name="Dluhosova J."/>
            <person name="Istvanek J."/>
            <person name="Nedelnik J."/>
            <person name="Repkova J."/>
        </authorList>
    </citation>
    <scope>NUCLEOTIDE SEQUENCE [LARGE SCALE GENOMIC DNA]</scope>
    <source>
        <strain evidence="2">cv. 10/8</strain>
        <tissue evidence="1">Leaf</tissue>
    </source>
</reference>
<feature type="non-terminal residue" evidence="1">
    <location>
        <position position="1"/>
    </location>
</feature>
<evidence type="ECO:0000313" key="2">
    <source>
        <dbReference type="Proteomes" id="UP000265520"/>
    </source>
</evidence>
<sequence>VMRTVRRGVIEPGVHRGDVTGTGKVRRRAFENEWSL</sequence>
<comment type="caution">
    <text evidence="1">The sequence shown here is derived from an EMBL/GenBank/DDBJ whole genome shotgun (WGS) entry which is preliminary data.</text>
</comment>
<dbReference type="Proteomes" id="UP000265520">
    <property type="component" value="Unassembled WGS sequence"/>
</dbReference>
<organism evidence="1 2">
    <name type="scientific">Trifolium medium</name>
    <dbReference type="NCBI Taxonomy" id="97028"/>
    <lineage>
        <taxon>Eukaryota</taxon>
        <taxon>Viridiplantae</taxon>
        <taxon>Streptophyta</taxon>
        <taxon>Embryophyta</taxon>
        <taxon>Tracheophyta</taxon>
        <taxon>Spermatophyta</taxon>
        <taxon>Magnoliopsida</taxon>
        <taxon>eudicotyledons</taxon>
        <taxon>Gunneridae</taxon>
        <taxon>Pentapetalae</taxon>
        <taxon>rosids</taxon>
        <taxon>fabids</taxon>
        <taxon>Fabales</taxon>
        <taxon>Fabaceae</taxon>
        <taxon>Papilionoideae</taxon>
        <taxon>50 kb inversion clade</taxon>
        <taxon>NPAAA clade</taxon>
        <taxon>Hologalegina</taxon>
        <taxon>IRL clade</taxon>
        <taxon>Trifolieae</taxon>
        <taxon>Trifolium</taxon>
    </lineage>
</organism>
<protein>
    <submittedName>
        <fullName evidence="1">Uncharacterized protein</fullName>
    </submittedName>
</protein>
<keyword evidence="2" id="KW-1185">Reference proteome</keyword>
<proteinExistence type="predicted"/>
<dbReference type="EMBL" id="LXQA010484635">
    <property type="protein sequence ID" value="MCI54752.1"/>
    <property type="molecule type" value="Genomic_DNA"/>
</dbReference>
<evidence type="ECO:0000313" key="1">
    <source>
        <dbReference type="EMBL" id="MCI54752.1"/>
    </source>
</evidence>
<accession>A0A392T1W1</accession>